<dbReference type="InterPro" id="IPR001789">
    <property type="entry name" value="Sig_transdc_resp-reg_receiver"/>
</dbReference>
<dbReference type="InterPro" id="IPR052893">
    <property type="entry name" value="TCS_response_regulator"/>
</dbReference>
<proteinExistence type="predicted"/>
<evidence type="ECO:0000259" key="2">
    <source>
        <dbReference type="PROSITE" id="PS50110"/>
    </source>
</evidence>
<gene>
    <name evidence="3" type="ORF">CWM47_36340</name>
</gene>
<dbReference type="Gene3D" id="3.40.50.2300">
    <property type="match status" value="1"/>
</dbReference>
<sequence>MEPDNNAVVAEHNFAQATLLVVEDNPDIWLIVSLMLRRHLPEVSVKHVVNAHQALDYLDQNISDQGLLPKLILHNLYLPLLIDGLDSLEAIRTKLLGCHCQQIPILVMSSSTDPEDIRRAYSSGASGFYLKPLTAAEWSTYFERLRTFWWETIMLPLA</sequence>
<accession>A0A2K8ZAH0</accession>
<dbReference type="PANTHER" id="PTHR44520">
    <property type="entry name" value="RESPONSE REGULATOR RCP1-RELATED"/>
    <property type="match status" value="1"/>
</dbReference>
<feature type="domain" description="Response regulatory" evidence="2">
    <location>
        <begin position="18"/>
        <end position="146"/>
    </location>
</feature>
<keyword evidence="4" id="KW-1185">Reference proteome</keyword>
<reference evidence="3 4" key="1">
    <citation type="submission" date="2017-11" db="EMBL/GenBank/DDBJ databases">
        <title>Taxonomic description and genome sequences of Spirosoma HA7 sp. nov., isolated from pollen microhabitat of Corylus avellana.</title>
        <authorList>
            <person name="Ambika Manirajan B."/>
            <person name="Suarez C."/>
            <person name="Ratering S."/>
            <person name="Geissler-Plaum R."/>
            <person name="Cardinale M."/>
            <person name="Sylvia S."/>
        </authorList>
    </citation>
    <scope>NUCLEOTIDE SEQUENCE [LARGE SCALE GENOMIC DNA]</scope>
    <source>
        <strain evidence="3 4">HA7</strain>
    </source>
</reference>
<dbReference type="EMBL" id="CP025096">
    <property type="protein sequence ID" value="AUD06845.1"/>
    <property type="molecule type" value="Genomic_DNA"/>
</dbReference>
<dbReference type="RefSeq" id="WP_100993379.1">
    <property type="nucleotide sequence ID" value="NZ_CP025096.1"/>
</dbReference>
<dbReference type="OrthoDB" id="963326at2"/>
<dbReference type="SMART" id="SM00448">
    <property type="entry name" value="REC"/>
    <property type="match status" value="1"/>
</dbReference>
<comment type="caution">
    <text evidence="1">Lacks conserved residue(s) required for the propagation of feature annotation.</text>
</comment>
<evidence type="ECO:0000313" key="3">
    <source>
        <dbReference type="EMBL" id="AUD06845.1"/>
    </source>
</evidence>
<dbReference type="InterPro" id="IPR011006">
    <property type="entry name" value="CheY-like_superfamily"/>
</dbReference>
<dbReference type="SUPFAM" id="SSF52172">
    <property type="entry name" value="CheY-like"/>
    <property type="match status" value="1"/>
</dbReference>
<protein>
    <submittedName>
        <fullName evidence="3">Response regulator rcp1</fullName>
    </submittedName>
</protein>
<dbReference type="GO" id="GO:0000160">
    <property type="term" value="P:phosphorelay signal transduction system"/>
    <property type="evidence" value="ECO:0007669"/>
    <property type="project" value="InterPro"/>
</dbReference>
<dbReference type="PROSITE" id="PS50110">
    <property type="entry name" value="RESPONSE_REGULATORY"/>
    <property type="match status" value="1"/>
</dbReference>
<organism evidence="3 4">
    <name type="scientific">Spirosoma pollinicola</name>
    <dbReference type="NCBI Taxonomy" id="2057025"/>
    <lineage>
        <taxon>Bacteria</taxon>
        <taxon>Pseudomonadati</taxon>
        <taxon>Bacteroidota</taxon>
        <taxon>Cytophagia</taxon>
        <taxon>Cytophagales</taxon>
        <taxon>Cytophagaceae</taxon>
        <taxon>Spirosoma</taxon>
    </lineage>
</organism>
<dbReference type="KEGG" id="spir:CWM47_36340"/>
<dbReference type="Proteomes" id="UP000232883">
    <property type="component" value="Chromosome"/>
</dbReference>
<evidence type="ECO:0000313" key="4">
    <source>
        <dbReference type="Proteomes" id="UP000232883"/>
    </source>
</evidence>
<name>A0A2K8ZAH0_9BACT</name>
<dbReference type="Pfam" id="PF00072">
    <property type="entry name" value="Response_reg"/>
    <property type="match status" value="1"/>
</dbReference>
<dbReference type="AlphaFoldDB" id="A0A2K8ZAH0"/>
<evidence type="ECO:0000256" key="1">
    <source>
        <dbReference type="PROSITE-ProRule" id="PRU00169"/>
    </source>
</evidence>